<proteinExistence type="predicted"/>
<gene>
    <name evidence="1" type="primary">g12627</name>
    <name evidence="1" type="ORF">VP750_LOCUS11227</name>
</gene>
<keyword evidence="2" id="KW-1185">Reference proteome</keyword>
<evidence type="ECO:0000313" key="1">
    <source>
        <dbReference type="EMBL" id="CAL5229321.1"/>
    </source>
</evidence>
<reference evidence="1 2" key="1">
    <citation type="submission" date="2024-06" db="EMBL/GenBank/DDBJ databases">
        <authorList>
            <person name="Kraege A."/>
            <person name="Thomma B."/>
        </authorList>
    </citation>
    <scope>NUCLEOTIDE SEQUENCE [LARGE SCALE GENOMIC DNA]</scope>
</reference>
<evidence type="ECO:0000313" key="2">
    <source>
        <dbReference type="Proteomes" id="UP001497392"/>
    </source>
</evidence>
<name>A0ABP1GAT8_9CHLO</name>
<organism evidence="1 2">
    <name type="scientific">Coccomyxa viridis</name>
    <dbReference type="NCBI Taxonomy" id="1274662"/>
    <lineage>
        <taxon>Eukaryota</taxon>
        <taxon>Viridiplantae</taxon>
        <taxon>Chlorophyta</taxon>
        <taxon>core chlorophytes</taxon>
        <taxon>Trebouxiophyceae</taxon>
        <taxon>Trebouxiophyceae incertae sedis</taxon>
        <taxon>Coccomyxaceae</taxon>
        <taxon>Coccomyxa</taxon>
    </lineage>
</organism>
<accession>A0ABP1GAT8</accession>
<protein>
    <submittedName>
        <fullName evidence="1">G12627 protein</fullName>
    </submittedName>
</protein>
<dbReference type="EMBL" id="CAXHTA020000020">
    <property type="protein sequence ID" value="CAL5229321.1"/>
    <property type="molecule type" value="Genomic_DNA"/>
</dbReference>
<sequence>MHSGFPVSNFLHLYALSIECSFDEEQQLFEVLPLMEKLDSLDVGIFRGSLLQSLPQSLSHVSMHYHAAEAWHDAVIPLVQQLPQLWKLEIRIQIFGNERARLCSDLRPFLAMQKLRKLQLGEWRAWSPGSLRALGQFEAELARSGSKIKLMY</sequence>
<dbReference type="Proteomes" id="UP001497392">
    <property type="component" value="Unassembled WGS sequence"/>
</dbReference>
<comment type="caution">
    <text evidence="1">The sequence shown here is derived from an EMBL/GenBank/DDBJ whole genome shotgun (WGS) entry which is preliminary data.</text>
</comment>